<keyword evidence="4" id="KW-1185">Reference proteome</keyword>
<feature type="compositionally biased region" description="Polar residues" evidence="1">
    <location>
        <begin position="830"/>
        <end position="842"/>
    </location>
</feature>
<feature type="domain" description="DUF4592" evidence="2">
    <location>
        <begin position="116"/>
        <end position="235"/>
    </location>
</feature>
<feature type="compositionally biased region" description="Polar residues" evidence="1">
    <location>
        <begin position="719"/>
        <end position="746"/>
    </location>
</feature>
<feature type="compositionally biased region" description="Low complexity" evidence="1">
    <location>
        <begin position="847"/>
        <end position="867"/>
    </location>
</feature>
<feature type="compositionally biased region" description="Basic and acidic residues" evidence="1">
    <location>
        <begin position="465"/>
        <end position="479"/>
    </location>
</feature>
<feature type="region of interest" description="Disordered" evidence="1">
    <location>
        <begin position="1"/>
        <end position="58"/>
    </location>
</feature>
<feature type="region of interest" description="Disordered" evidence="1">
    <location>
        <begin position="780"/>
        <end position="927"/>
    </location>
</feature>
<feature type="compositionally biased region" description="Polar residues" evidence="1">
    <location>
        <begin position="148"/>
        <end position="161"/>
    </location>
</feature>
<protein>
    <recommendedName>
        <fullName evidence="2">DUF4592 domain-containing protein</fullName>
    </recommendedName>
</protein>
<name>A0A9N7VX54_PLEPL</name>
<feature type="compositionally biased region" description="Low complexity" evidence="1">
    <location>
        <begin position="385"/>
        <end position="405"/>
    </location>
</feature>
<gene>
    <name evidence="3" type="ORF">PLEPLA_LOCUS46550</name>
</gene>
<feature type="region of interest" description="Disordered" evidence="1">
    <location>
        <begin position="714"/>
        <end position="746"/>
    </location>
</feature>
<organism evidence="3 4">
    <name type="scientific">Pleuronectes platessa</name>
    <name type="common">European plaice</name>
    <dbReference type="NCBI Taxonomy" id="8262"/>
    <lineage>
        <taxon>Eukaryota</taxon>
        <taxon>Metazoa</taxon>
        <taxon>Chordata</taxon>
        <taxon>Craniata</taxon>
        <taxon>Vertebrata</taxon>
        <taxon>Euteleostomi</taxon>
        <taxon>Actinopterygii</taxon>
        <taxon>Neopterygii</taxon>
        <taxon>Teleostei</taxon>
        <taxon>Neoteleostei</taxon>
        <taxon>Acanthomorphata</taxon>
        <taxon>Carangaria</taxon>
        <taxon>Pleuronectiformes</taxon>
        <taxon>Pleuronectoidei</taxon>
        <taxon>Pleuronectidae</taxon>
        <taxon>Pleuronectes</taxon>
    </lineage>
</organism>
<dbReference type="AlphaFoldDB" id="A0A9N7VX54"/>
<evidence type="ECO:0000313" key="4">
    <source>
        <dbReference type="Proteomes" id="UP001153269"/>
    </source>
</evidence>
<feature type="region of interest" description="Disordered" evidence="1">
    <location>
        <begin position="952"/>
        <end position="1054"/>
    </location>
</feature>
<evidence type="ECO:0000259" key="2">
    <source>
        <dbReference type="Pfam" id="PF15262"/>
    </source>
</evidence>
<feature type="compositionally biased region" description="Polar residues" evidence="1">
    <location>
        <begin position="780"/>
        <end position="814"/>
    </location>
</feature>
<dbReference type="PANTHER" id="PTHR47743">
    <property type="entry name" value="KIAA1210 / KIAA1211 FAMILY MEMBER"/>
    <property type="match status" value="1"/>
</dbReference>
<evidence type="ECO:0000313" key="3">
    <source>
        <dbReference type="EMBL" id="CAB1458719.1"/>
    </source>
</evidence>
<dbReference type="EMBL" id="CADEAL010004401">
    <property type="protein sequence ID" value="CAB1458719.1"/>
    <property type="molecule type" value="Genomic_DNA"/>
</dbReference>
<sequence length="1054" mass="113392">MEGSSGDLEEGTEDIPGRKKSKLKSLRTRLFGRNKRTDGEGNTKLSQSSSDIAAEQGLGSEEDLVCSQGMMGSRAFSHDSIFLAEEVLTDTEPARVLSQENVHSKIKALQIKLQQQKMHLGPPPLVVPVRRPEDRSEDDSSCDVSGRDVTSQGGVSKTISKPSLRPLSPISKPALTNFAPQFPSHPLPPAVPSISPIIDSPLDFSSPAQFTPCLDTSAARHRMSVKPRNQRASTKQRLATTDFRLPSQALNNIDHPEYVEEEEQRLCAPDKVSLETEQRETDTTTIAQHLPTKSPEVAPITLEEAPKTSGLSSSQMDHAPHMSLPSISSQVLRPKPQRSVEVASAERPHSSFIESELKTKGQGDSEKHVIFHDKKNTLKKIGVTEETSGQMSSTSSSALASRGSTIQQQVKDETESIRGIKRSAPGSGSFHFSITSAKKQDRERPRSNSFVGVLIQAEARHKSKGGTEEKRVAGLREKEELKDRVVGRLKQEGSLRKGSGITWDKMDSLKKTEPVASASKNAAADTSAKEEVESSQEVVEEAMEAQEEVQEEEGKTAFGVKLRSTSQSMRVRADPTPNHFSKPPVSEDQCDKQNRQETSDNAGYVSKKPLIPCTPSTSGDIRVSGPTATGSTLPLKNTIPSTGNSSITSAEVRATSSDAGEVGTAPSVPQEPQFAPAPASSELSWMSLAMEKTRTLQHLFTSRFPRDFTGAQTVARPQAQVQPTTQTETQIAEVQQGSTPSQAANLPSSYTVKTATVQSTSQAQAVKPSLVSVQQNPTTVATGLSETPKEAQTSKQTNESQSHPSITQSASQCLSHPPVQTKPWTPQFPLRSSTQADTSSQFALKGSAIHSLAQSSSSQQATSQPPAWTNRGVQPTNPLKTTASVSTTTSITAPLPPVSALGKGERDANVQEKEGPSPIGRRAVLGGSVSKRAAFLEKTSEWVTPAGAKEVELKKAQSEVQSSDESPVSANAMPLSTDTKPEGRPGVKPTESIPTKVPDRPSEDKWLRKNPASSSPSSSPTQSSELQSMSDSGKPSWMELAKRKSMAWSDKTMD</sequence>
<feature type="compositionally biased region" description="Basic and acidic residues" evidence="1">
    <location>
        <begin position="997"/>
        <end position="1007"/>
    </location>
</feature>
<dbReference type="Proteomes" id="UP001153269">
    <property type="component" value="Unassembled WGS sequence"/>
</dbReference>
<comment type="caution">
    <text evidence="3">The sequence shown here is derived from an EMBL/GenBank/DDBJ whole genome shotgun (WGS) entry which is preliminary data.</text>
</comment>
<feature type="compositionally biased region" description="Polar residues" evidence="1">
    <location>
        <begin position="626"/>
        <end position="658"/>
    </location>
</feature>
<feature type="compositionally biased region" description="Acidic residues" evidence="1">
    <location>
        <begin position="538"/>
        <end position="551"/>
    </location>
</feature>
<feature type="compositionally biased region" description="Basic and acidic residues" evidence="1">
    <location>
        <begin position="589"/>
        <end position="598"/>
    </location>
</feature>
<feature type="region of interest" description="Disordered" evidence="1">
    <location>
        <begin position="385"/>
        <end position="479"/>
    </location>
</feature>
<evidence type="ECO:0000256" key="1">
    <source>
        <dbReference type="SAM" id="MobiDB-lite"/>
    </source>
</evidence>
<dbReference type="Pfam" id="PF15262">
    <property type="entry name" value="DUF4592"/>
    <property type="match status" value="1"/>
</dbReference>
<feature type="compositionally biased region" description="Basic and acidic residues" evidence="1">
    <location>
        <begin position="504"/>
        <end position="513"/>
    </location>
</feature>
<feature type="compositionally biased region" description="Low complexity" evidence="1">
    <location>
        <begin position="1013"/>
        <end position="1030"/>
    </location>
</feature>
<dbReference type="InterPro" id="IPR028030">
    <property type="entry name" value="DUF4592"/>
</dbReference>
<feature type="compositionally biased region" description="Polar residues" evidence="1">
    <location>
        <begin position="871"/>
        <end position="880"/>
    </location>
</feature>
<feature type="compositionally biased region" description="Low complexity" evidence="1">
    <location>
        <begin position="881"/>
        <end position="893"/>
    </location>
</feature>
<feature type="region of interest" description="Disordered" evidence="1">
    <location>
        <begin position="114"/>
        <end position="168"/>
    </location>
</feature>
<reference evidence="3" key="1">
    <citation type="submission" date="2020-03" db="EMBL/GenBank/DDBJ databases">
        <authorList>
            <person name="Weist P."/>
        </authorList>
    </citation>
    <scope>NUCLEOTIDE SEQUENCE</scope>
</reference>
<dbReference type="PANTHER" id="PTHR47743:SF1">
    <property type="entry name" value="CRACD-LIKE PROTEIN"/>
    <property type="match status" value="1"/>
</dbReference>
<feature type="compositionally biased region" description="Basic and acidic residues" evidence="1">
    <location>
        <begin position="903"/>
        <end position="915"/>
    </location>
</feature>
<feature type="region of interest" description="Disordered" evidence="1">
    <location>
        <begin position="491"/>
        <end position="679"/>
    </location>
</feature>
<proteinExistence type="predicted"/>
<accession>A0A9N7VX54</accession>
<feature type="compositionally biased region" description="Basic residues" evidence="1">
    <location>
        <begin position="18"/>
        <end position="34"/>
    </location>
</feature>
<feature type="compositionally biased region" description="Polar residues" evidence="1">
    <location>
        <begin position="958"/>
        <end position="978"/>
    </location>
</feature>
<dbReference type="InterPro" id="IPR026713">
    <property type="entry name" value="CRACD-like"/>
</dbReference>